<evidence type="ECO:0000256" key="1">
    <source>
        <dbReference type="ARBA" id="ARBA00004141"/>
    </source>
</evidence>
<proteinExistence type="predicted"/>
<accession>A0A6G1GPX5</accession>
<keyword evidence="5 6" id="KW-0472">Membrane</keyword>
<keyword evidence="9" id="KW-1185">Reference proteome</keyword>
<feature type="transmembrane region" description="Helical" evidence="6">
    <location>
        <begin position="240"/>
        <end position="261"/>
    </location>
</feature>
<feature type="transmembrane region" description="Helical" evidence="6">
    <location>
        <begin position="530"/>
        <end position="551"/>
    </location>
</feature>
<evidence type="ECO:0000259" key="7">
    <source>
        <dbReference type="PROSITE" id="PS50850"/>
    </source>
</evidence>
<dbReference type="GO" id="GO:0022857">
    <property type="term" value="F:transmembrane transporter activity"/>
    <property type="evidence" value="ECO:0007669"/>
    <property type="project" value="InterPro"/>
</dbReference>
<evidence type="ECO:0000313" key="8">
    <source>
        <dbReference type="EMBL" id="KAF1982788.1"/>
    </source>
</evidence>
<dbReference type="PANTHER" id="PTHR23501:SF109">
    <property type="entry name" value="MAJOR FACILITATOR SUPERFAMILY (MFS) PROFILE DOMAIN-CONTAINING PROTEIN-RELATED"/>
    <property type="match status" value="1"/>
</dbReference>
<feature type="transmembrane region" description="Helical" evidence="6">
    <location>
        <begin position="440"/>
        <end position="463"/>
    </location>
</feature>
<feature type="transmembrane region" description="Helical" evidence="6">
    <location>
        <begin position="349"/>
        <end position="369"/>
    </location>
</feature>
<feature type="transmembrane region" description="Helical" evidence="6">
    <location>
        <begin position="312"/>
        <end position="329"/>
    </location>
</feature>
<feature type="transmembrane region" description="Helical" evidence="6">
    <location>
        <begin position="199"/>
        <end position="219"/>
    </location>
</feature>
<sequence length="579" mass="62813">MSNPVMEEKNGEDVRIENVSNHSSAQNFDAAEVEPKITWKTVLAFIALASQFNAYILTLLIPSTTLSYINAELGPNANYTWITVSWTLCAAVVISVAGRLADIFGRRYFMLFGSFVSFIGTIVGATGQSINQMIASGIIFGIGSGFQEMAYACIQEIVPNKWRVKAVGIFDLMAIISQLGPIVAYSIIDRTSLGWRGAYWYMCAFHGFFFIILFFTYYPPTFKTKHRDDAKTKLQLLGELDYVGLFLFAGGCVLFLLGINWGGRQHPWNSAHVIAPIVIGALLLIALGFWSAYATLKYPLMPPRLFKRTRRFTMVLVVCFCGGMLYYSMNVLWPRQSQALFTGPDPITRGLYAEMIPLGTILASFLTFFICGQLGHERWQLVGFTIVQTALIGSLSTIGVNDMTQAIPTIIITSATITPPQLLSFGMLSLAIDDQSDIGIAVGLAGTFRLLGGSVATAIYTAIVNDGFASNLPGEVSKAIEGLNFPSAGIPALLKAAAVNTAAAYQAVPGITQDVISAAGMAYKESYAAAFSRTYLVAIAFGGIAIIASSFTRDIKSSMKTGKTAVTLENDKSDEEQVR</sequence>
<feature type="transmembrane region" description="Helical" evidence="6">
    <location>
        <begin position="273"/>
        <end position="292"/>
    </location>
</feature>
<dbReference type="InterPro" id="IPR005829">
    <property type="entry name" value="Sugar_transporter_CS"/>
</dbReference>
<reference evidence="8" key="1">
    <citation type="journal article" date="2020" name="Stud. Mycol.">
        <title>101 Dothideomycetes genomes: a test case for predicting lifestyles and emergence of pathogens.</title>
        <authorList>
            <person name="Haridas S."/>
            <person name="Albert R."/>
            <person name="Binder M."/>
            <person name="Bloem J."/>
            <person name="Labutti K."/>
            <person name="Salamov A."/>
            <person name="Andreopoulos B."/>
            <person name="Baker S."/>
            <person name="Barry K."/>
            <person name="Bills G."/>
            <person name="Bluhm B."/>
            <person name="Cannon C."/>
            <person name="Castanera R."/>
            <person name="Culley D."/>
            <person name="Daum C."/>
            <person name="Ezra D."/>
            <person name="Gonzalez J."/>
            <person name="Henrissat B."/>
            <person name="Kuo A."/>
            <person name="Liang C."/>
            <person name="Lipzen A."/>
            <person name="Lutzoni F."/>
            <person name="Magnuson J."/>
            <person name="Mondo S."/>
            <person name="Nolan M."/>
            <person name="Ohm R."/>
            <person name="Pangilinan J."/>
            <person name="Park H.-J."/>
            <person name="Ramirez L."/>
            <person name="Alfaro M."/>
            <person name="Sun H."/>
            <person name="Tritt A."/>
            <person name="Yoshinaga Y."/>
            <person name="Zwiers L.-H."/>
            <person name="Turgeon B."/>
            <person name="Goodwin S."/>
            <person name="Spatafora J."/>
            <person name="Crous P."/>
            <person name="Grigoriev I."/>
        </authorList>
    </citation>
    <scope>NUCLEOTIDE SEQUENCE</scope>
    <source>
        <strain evidence="8">CBS 113979</strain>
    </source>
</reference>
<gene>
    <name evidence="8" type="ORF">K402DRAFT_437603</name>
</gene>
<dbReference type="CDD" id="cd06179">
    <property type="entry name" value="MFS_TRI12_like"/>
    <property type="match status" value="1"/>
</dbReference>
<evidence type="ECO:0000256" key="5">
    <source>
        <dbReference type="ARBA" id="ARBA00023136"/>
    </source>
</evidence>
<dbReference type="Gene3D" id="1.20.1250.20">
    <property type="entry name" value="MFS general substrate transporter like domains"/>
    <property type="match status" value="1"/>
</dbReference>
<feature type="domain" description="Major facilitator superfamily (MFS) profile" evidence="7">
    <location>
        <begin position="42"/>
        <end position="560"/>
    </location>
</feature>
<dbReference type="PANTHER" id="PTHR23501">
    <property type="entry name" value="MAJOR FACILITATOR SUPERFAMILY"/>
    <property type="match status" value="1"/>
</dbReference>
<evidence type="ECO:0000256" key="4">
    <source>
        <dbReference type="ARBA" id="ARBA00022989"/>
    </source>
</evidence>
<feature type="transmembrane region" description="Helical" evidence="6">
    <location>
        <begin position="381"/>
        <end position="400"/>
    </location>
</feature>
<feature type="transmembrane region" description="Helical" evidence="6">
    <location>
        <begin position="133"/>
        <end position="154"/>
    </location>
</feature>
<dbReference type="PROSITE" id="PS50850">
    <property type="entry name" value="MFS"/>
    <property type="match status" value="1"/>
</dbReference>
<dbReference type="InterPro" id="IPR010573">
    <property type="entry name" value="MFS_Str1/Tri12-like"/>
</dbReference>
<dbReference type="EMBL" id="ML977181">
    <property type="protein sequence ID" value="KAF1982788.1"/>
    <property type="molecule type" value="Genomic_DNA"/>
</dbReference>
<dbReference type="AlphaFoldDB" id="A0A6G1GPX5"/>
<dbReference type="PROSITE" id="PS00216">
    <property type="entry name" value="SUGAR_TRANSPORT_1"/>
    <property type="match status" value="1"/>
</dbReference>
<organism evidence="8 9">
    <name type="scientific">Aulographum hederae CBS 113979</name>
    <dbReference type="NCBI Taxonomy" id="1176131"/>
    <lineage>
        <taxon>Eukaryota</taxon>
        <taxon>Fungi</taxon>
        <taxon>Dikarya</taxon>
        <taxon>Ascomycota</taxon>
        <taxon>Pezizomycotina</taxon>
        <taxon>Dothideomycetes</taxon>
        <taxon>Pleosporomycetidae</taxon>
        <taxon>Aulographales</taxon>
        <taxon>Aulographaceae</taxon>
    </lineage>
</organism>
<evidence type="ECO:0000256" key="6">
    <source>
        <dbReference type="SAM" id="Phobius"/>
    </source>
</evidence>
<feature type="transmembrane region" description="Helical" evidence="6">
    <location>
        <begin position="406"/>
        <end position="428"/>
    </location>
</feature>
<comment type="subcellular location">
    <subcellularLocation>
        <location evidence="1">Membrane</location>
        <topology evidence="1">Multi-pass membrane protein</topology>
    </subcellularLocation>
</comment>
<dbReference type="Proteomes" id="UP000800041">
    <property type="component" value="Unassembled WGS sequence"/>
</dbReference>
<feature type="transmembrane region" description="Helical" evidence="6">
    <location>
        <begin position="166"/>
        <end position="187"/>
    </location>
</feature>
<feature type="transmembrane region" description="Helical" evidence="6">
    <location>
        <begin position="42"/>
        <end position="61"/>
    </location>
</feature>
<dbReference type="Pfam" id="PF06609">
    <property type="entry name" value="TRI12"/>
    <property type="match status" value="1"/>
</dbReference>
<evidence type="ECO:0000256" key="3">
    <source>
        <dbReference type="ARBA" id="ARBA00022692"/>
    </source>
</evidence>
<dbReference type="InterPro" id="IPR053791">
    <property type="entry name" value="MFS_Tri12-like"/>
</dbReference>
<evidence type="ECO:0000256" key="2">
    <source>
        <dbReference type="ARBA" id="ARBA00022448"/>
    </source>
</evidence>
<keyword evidence="2" id="KW-0813">Transport</keyword>
<dbReference type="SUPFAM" id="SSF103473">
    <property type="entry name" value="MFS general substrate transporter"/>
    <property type="match status" value="1"/>
</dbReference>
<dbReference type="GO" id="GO:0005886">
    <property type="term" value="C:plasma membrane"/>
    <property type="evidence" value="ECO:0007669"/>
    <property type="project" value="TreeGrafter"/>
</dbReference>
<feature type="transmembrane region" description="Helical" evidence="6">
    <location>
        <begin position="108"/>
        <end position="127"/>
    </location>
</feature>
<name>A0A6G1GPX5_9PEZI</name>
<dbReference type="InterPro" id="IPR020846">
    <property type="entry name" value="MFS_dom"/>
</dbReference>
<dbReference type="OrthoDB" id="4139357at2759"/>
<protein>
    <submittedName>
        <fullName evidence="8">MFS general substrate transporter</fullName>
    </submittedName>
</protein>
<keyword evidence="3 6" id="KW-0812">Transmembrane</keyword>
<keyword evidence="4 6" id="KW-1133">Transmembrane helix</keyword>
<dbReference type="InterPro" id="IPR036259">
    <property type="entry name" value="MFS_trans_sf"/>
</dbReference>
<evidence type="ECO:0000313" key="9">
    <source>
        <dbReference type="Proteomes" id="UP000800041"/>
    </source>
</evidence>
<feature type="transmembrane region" description="Helical" evidence="6">
    <location>
        <begin position="81"/>
        <end position="101"/>
    </location>
</feature>